<organism evidence="2 3">
    <name type="scientific">Rhodofomes roseus</name>
    <dbReference type="NCBI Taxonomy" id="34475"/>
    <lineage>
        <taxon>Eukaryota</taxon>
        <taxon>Fungi</taxon>
        <taxon>Dikarya</taxon>
        <taxon>Basidiomycota</taxon>
        <taxon>Agaricomycotina</taxon>
        <taxon>Agaricomycetes</taxon>
        <taxon>Polyporales</taxon>
        <taxon>Rhodofomes</taxon>
    </lineage>
</organism>
<dbReference type="Proteomes" id="UP000298390">
    <property type="component" value="Unassembled WGS sequence"/>
</dbReference>
<proteinExistence type="predicted"/>
<reference evidence="2 3" key="1">
    <citation type="submission" date="2019-01" db="EMBL/GenBank/DDBJ databases">
        <title>Genome sequencing of the rare red list fungi Fomitopsis rosea.</title>
        <authorList>
            <person name="Buettner E."/>
            <person name="Kellner H."/>
        </authorList>
    </citation>
    <scope>NUCLEOTIDE SEQUENCE [LARGE SCALE GENOMIC DNA]</scope>
    <source>
        <strain evidence="2 3">DSM 105464</strain>
    </source>
</reference>
<feature type="region of interest" description="Disordered" evidence="1">
    <location>
        <begin position="178"/>
        <end position="212"/>
    </location>
</feature>
<feature type="compositionally biased region" description="Polar residues" evidence="1">
    <location>
        <begin position="192"/>
        <end position="207"/>
    </location>
</feature>
<sequence>MQAQVSKPSYATVVKYRKPAIQRRRAAIPIAAPTPEREADTDFAAILGQEWELYEGEVRLVSKQDSAESERQTDVEYTTWPPVLSAQSTVSSGLPVVAYDSSMLPPSQEHGVPRLESSIQYTSWPPVLSAQATASGLPLDAAYQSSMLSPIHEHGDLATTAYDARSMIMPIITAGGARPPLNAATTGLPGQGPSTDTGSPASSNTLLSPLDRWEPIATSTPLPKWTWVATRED</sequence>
<dbReference type="EMBL" id="SEKV01000169">
    <property type="protein sequence ID" value="TFY62360.1"/>
    <property type="molecule type" value="Genomic_DNA"/>
</dbReference>
<gene>
    <name evidence="2" type="ORF">EVJ58_g3905</name>
</gene>
<accession>A0A4Y9YK71</accession>
<comment type="caution">
    <text evidence="2">The sequence shown here is derived from an EMBL/GenBank/DDBJ whole genome shotgun (WGS) entry which is preliminary data.</text>
</comment>
<dbReference type="AlphaFoldDB" id="A0A4Y9YK71"/>
<evidence type="ECO:0000313" key="3">
    <source>
        <dbReference type="Proteomes" id="UP000298390"/>
    </source>
</evidence>
<evidence type="ECO:0000256" key="1">
    <source>
        <dbReference type="SAM" id="MobiDB-lite"/>
    </source>
</evidence>
<evidence type="ECO:0000313" key="2">
    <source>
        <dbReference type="EMBL" id="TFY62360.1"/>
    </source>
</evidence>
<name>A0A4Y9YK71_9APHY</name>
<protein>
    <submittedName>
        <fullName evidence="2">Uncharacterized protein</fullName>
    </submittedName>
</protein>